<evidence type="ECO:0000256" key="2">
    <source>
        <dbReference type="ARBA" id="ARBA00022475"/>
    </source>
</evidence>
<comment type="subcellular location">
    <subcellularLocation>
        <location evidence="1">Cell membrane</location>
        <topology evidence="1">Multi-pass membrane protein</topology>
    </subcellularLocation>
</comment>
<dbReference type="PANTHER" id="PTHR23513">
    <property type="entry name" value="INTEGRAL MEMBRANE EFFLUX PROTEIN-RELATED"/>
    <property type="match status" value="1"/>
</dbReference>
<dbReference type="Proteomes" id="UP001500416">
    <property type="component" value="Unassembled WGS sequence"/>
</dbReference>
<accession>A0ABP3CP33</accession>
<evidence type="ECO:0000256" key="4">
    <source>
        <dbReference type="ARBA" id="ARBA00022989"/>
    </source>
</evidence>
<dbReference type="InterPro" id="IPR011701">
    <property type="entry name" value="MFS"/>
</dbReference>
<dbReference type="SUPFAM" id="SSF103473">
    <property type="entry name" value="MFS general substrate transporter"/>
    <property type="match status" value="1"/>
</dbReference>
<feature type="transmembrane region" description="Helical" evidence="6">
    <location>
        <begin position="205"/>
        <end position="226"/>
    </location>
</feature>
<evidence type="ECO:0000256" key="6">
    <source>
        <dbReference type="SAM" id="Phobius"/>
    </source>
</evidence>
<dbReference type="Pfam" id="PF07690">
    <property type="entry name" value="MFS_1"/>
    <property type="match status" value="1"/>
</dbReference>
<sequence>MLLWSGQSVSLVGSQVTALALPLVAALTLGATAWEMGVLAACARAPYLVLGLPAGVWVDRLPRRFLLVACALGQAAALGVVPLADGLGVLSVPLLCLVAVVAGAFAVVGDIGTLALVPLVVPADRLTRAQGAFETSQSTAQVAGPALAGWLVAVFGAPAALLADALSFVVSGATLAAIRVRGVVERRGGVFAGVRLVFGQPLLRRVTLCTATLMFWVSAFLALLPLHLAREGLSPGRIGVVLAVGAVGGIVGALVAPRLGENAMPVVVAVAGIGAAGVVVHPLSIALMWFGVQIYHVLQVPVRYRLTPAPLHGRVNAAIRTTVWGSAPVGALVGGVVAESAGLGTALVVSGAGAGVACLWLVRR</sequence>
<name>A0ABP3CP33_9PSEU</name>
<protein>
    <submittedName>
        <fullName evidence="7">MFS transporter</fullName>
    </submittedName>
</protein>
<feature type="transmembrane region" description="Helical" evidence="6">
    <location>
        <begin position="65"/>
        <end position="84"/>
    </location>
</feature>
<proteinExistence type="predicted"/>
<reference evidence="8" key="1">
    <citation type="journal article" date="2019" name="Int. J. Syst. Evol. Microbiol.">
        <title>The Global Catalogue of Microorganisms (GCM) 10K type strain sequencing project: providing services to taxonomists for standard genome sequencing and annotation.</title>
        <authorList>
            <consortium name="The Broad Institute Genomics Platform"/>
            <consortium name="The Broad Institute Genome Sequencing Center for Infectious Disease"/>
            <person name="Wu L."/>
            <person name="Ma J."/>
        </authorList>
    </citation>
    <scope>NUCLEOTIDE SEQUENCE [LARGE SCALE GENOMIC DNA]</scope>
    <source>
        <strain evidence="8">JCM 3380</strain>
    </source>
</reference>
<dbReference type="EMBL" id="BAAABU010000001">
    <property type="protein sequence ID" value="GAA0211845.1"/>
    <property type="molecule type" value="Genomic_DNA"/>
</dbReference>
<feature type="transmembrane region" description="Helical" evidence="6">
    <location>
        <begin position="268"/>
        <end position="292"/>
    </location>
</feature>
<evidence type="ECO:0000256" key="1">
    <source>
        <dbReference type="ARBA" id="ARBA00004651"/>
    </source>
</evidence>
<keyword evidence="2" id="KW-1003">Cell membrane</keyword>
<feature type="transmembrane region" description="Helical" evidence="6">
    <location>
        <begin position="36"/>
        <end position="58"/>
    </location>
</feature>
<evidence type="ECO:0000313" key="8">
    <source>
        <dbReference type="Proteomes" id="UP001500416"/>
    </source>
</evidence>
<keyword evidence="8" id="KW-1185">Reference proteome</keyword>
<dbReference type="InterPro" id="IPR036259">
    <property type="entry name" value="MFS_trans_sf"/>
</dbReference>
<evidence type="ECO:0000256" key="3">
    <source>
        <dbReference type="ARBA" id="ARBA00022692"/>
    </source>
</evidence>
<comment type="caution">
    <text evidence="7">The sequence shown here is derived from an EMBL/GenBank/DDBJ whole genome shotgun (WGS) entry which is preliminary data.</text>
</comment>
<dbReference type="CDD" id="cd06173">
    <property type="entry name" value="MFS_MefA_like"/>
    <property type="match status" value="1"/>
</dbReference>
<keyword evidence="5 6" id="KW-0472">Membrane</keyword>
<evidence type="ECO:0000256" key="5">
    <source>
        <dbReference type="ARBA" id="ARBA00023136"/>
    </source>
</evidence>
<keyword evidence="3 6" id="KW-0812">Transmembrane</keyword>
<gene>
    <name evidence="7" type="ORF">GCM10010492_07110</name>
</gene>
<feature type="transmembrane region" description="Helical" evidence="6">
    <location>
        <begin position="341"/>
        <end position="362"/>
    </location>
</feature>
<feature type="transmembrane region" description="Helical" evidence="6">
    <location>
        <begin position="90"/>
        <end position="121"/>
    </location>
</feature>
<dbReference type="PANTHER" id="PTHR23513:SF6">
    <property type="entry name" value="MAJOR FACILITATOR SUPERFAMILY ASSOCIATED DOMAIN-CONTAINING PROTEIN"/>
    <property type="match status" value="1"/>
</dbReference>
<organism evidence="7 8">
    <name type="scientific">Saccharothrix mutabilis subsp. mutabilis</name>
    <dbReference type="NCBI Taxonomy" id="66855"/>
    <lineage>
        <taxon>Bacteria</taxon>
        <taxon>Bacillati</taxon>
        <taxon>Actinomycetota</taxon>
        <taxon>Actinomycetes</taxon>
        <taxon>Pseudonocardiales</taxon>
        <taxon>Pseudonocardiaceae</taxon>
        <taxon>Saccharothrix</taxon>
    </lineage>
</organism>
<dbReference type="Gene3D" id="1.20.1250.20">
    <property type="entry name" value="MFS general substrate transporter like domains"/>
    <property type="match status" value="1"/>
</dbReference>
<feature type="transmembrane region" description="Helical" evidence="6">
    <location>
        <begin position="238"/>
        <end position="256"/>
    </location>
</feature>
<evidence type="ECO:0000313" key="7">
    <source>
        <dbReference type="EMBL" id="GAA0211845.1"/>
    </source>
</evidence>
<keyword evidence="4 6" id="KW-1133">Transmembrane helix</keyword>